<feature type="active site" evidence="2 3">
    <location>
        <position position="381"/>
    </location>
</feature>
<dbReference type="PANTHER" id="PTHR32268:SF11">
    <property type="entry name" value="HOMOSERINE O-ACETYLTRANSFERASE"/>
    <property type="match status" value="1"/>
</dbReference>
<feature type="domain" description="AB hydrolase-1" evidence="5">
    <location>
        <begin position="81"/>
        <end position="385"/>
    </location>
</feature>
<keyword evidence="2" id="KW-0486">Methionine biosynthesis</keyword>
<reference evidence="6 7" key="1">
    <citation type="submission" date="2018-11" db="EMBL/GenBank/DDBJ databases">
        <title>Genomes From Bacteria Associated with the Canine Oral Cavity: a Test Case for Automated Genome-Based Taxonomic Assignment.</title>
        <authorList>
            <person name="Coil D.A."/>
            <person name="Jospin G."/>
            <person name="Darling A.E."/>
            <person name="Wallis C."/>
            <person name="Davis I.J."/>
            <person name="Harris S."/>
            <person name="Eisen J.A."/>
            <person name="Holcombe L.J."/>
            <person name="O'Flynn C."/>
        </authorList>
    </citation>
    <scope>NUCLEOTIDE SEQUENCE [LARGE SCALE GENOMIC DNA]</scope>
    <source>
        <strain evidence="6 7">OH770</strain>
    </source>
</reference>
<comment type="function">
    <text evidence="2">Transfers an acetyl group from acetyl-CoA to L-homoserine, forming acetyl-L-homoserine.</text>
</comment>
<dbReference type="InterPro" id="IPR000073">
    <property type="entry name" value="AB_hydrolase_1"/>
</dbReference>
<dbReference type="GO" id="GO:0009086">
    <property type="term" value="P:methionine biosynthetic process"/>
    <property type="evidence" value="ECO:0007669"/>
    <property type="project" value="UniProtKB-UniRule"/>
</dbReference>
<dbReference type="GO" id="GO:0009092">
    <property type="term" value="P:homoserine metabolic process"/>
    <property type="evidence" value="ECO:0007669"/>
    <property type="project" value="TreeGrafter"/>
</dbReference>
<dbReference type="AlphaFoldDB" id="A0A3P1SGJ9"/>
<feature type="active site" evidence="2 3">
    <location>
        <position position="352"/>
    </location>
</feature>
<evidence type="ECO:0000259" key="5">
    <source>
        <dbReference type="Pfam" id="PF00561"/>
    </source>
</evidence>
<proteinExistence type="inferred from homology"/>
<feature type="compositionally biased region" description="Basic and acidic residues" evidence="4">
    <location>
        <begin position="36"/>
        <end position="46"/>
    </location>
</feature>
<comment type="caution">
    <text evidence="2">Lacks conserved residue(s) required for the propagation of feature annotation.</text>
</comment>
<dbReference type="InterPro" id="IPR008220">
    <property type="entry name" value="HAT_MetX-like"/>
</dbReference>
<comment type="similarity">
    <text evidence="2">Belongs to the AB hydrolase superfamily. MetX family.</text>
</comment>
<sequence>MSAAARPFLPANTQNSPALSLVPPLSSAPQAHRQGGWREGDPAGERRFADLGGLTLENGDFLPHVRLAYETWGTLNEDRSNAILILHALTGDAHVCGSGGEATPGQSTAGWWNEVVGPGCAIDTTQHFVVGVNVLGGCQGSTGPSSSSIDGLEWGSRFPLLTTRDQVNAEALLADHLGIECWHTVIGASLGGQRAYEWAVSYPERLERLIIVASSARASAEQAAWAHTQIQAITLDPSWQGGDYYASGEAPTRGLALARQIAHTTYRAPEELAARFGNEAQQGENPLVGGRLAIASYLDYHGEKLVRRFDAGSYVALCRTMITHDVGRGRGGLERALGRVRAETLVIGVDSDRLFYPQEVRACAQVIPGAHYVEITSACGHDGFLIESDQVSDAICRFYANAALND</sequence>
<dbReference type="GO" id="GO:0005737">
    <property type="term" value="C:cytoplasm"/>
    <property type="evidence" value="ECO:0007669"/>
    <property type="project" value="UniProtKB-SubCell"/>
</dbReference>
<dbReference type="PIRSF" id="PIRSF000443">
    <property type="entry name" value="Homoser_Ac_trans"/>
    <property type="match status" value="1"/>
</dbReference>
<dbReference type="Gene3D" id="3.40.50.1820">
    <property type="entry name" value="alpha/beta hydrolase"/>
    <property type="match status" value="1"/>
</dbReference>
<comment type="pathway">
    <text evidence="2">Amino-acid biosynthesis; L-methionine biosynthesis via de novo pathway; O-acetyl-L-homoserine from L-homoserine: step 1/1.</text>
</comment>
<comment type="subcellular location">
    <subcellularLocation>
        <location evidence="2">Cytoplasm</location>
    </subcellularLocation>
</comment>
<evidence type="ECO:0000256" key="4">
    <source>
        <dbReference type="SAM" id="MobiDB-lite"/>
    </source>
</evidence>
<dbReference type="NCBIfam" id="NF001209">
    <property type="entry name" value="PRK00175.1"/>
    <property type="match status" value="1"/>
</dbReference>
<dbReference type="InterPro" id="IPR029058">
    <property type="entry name" value="AB_hydrolase_fold"/>
</dbReference>
<dbReference type="Proteomes" id="UP000280444">
    <property type="component" value="Unassembled WGS sequence"/>
</dbReference>
<keyword evidence="2" id="KW-0963">Cytoplasm</keyword>
<keyword evidence="2" id="KW-0028">Amino-acid biosynthesis</keyword>
<feature type="binding site" evidence="2">
    <location>
        <position position="382"/>
    </location>
    <ligand>
        <name>substrate</name>
    </ligand>
</feature>
<accession>A0A3P1SGJ9</accession>
<feature type="region of interest" description="Disordered" evidence="4">
    <location>
        <begin position="1"/>
        <end position="46"/>
    </location>
</feature>
<dbReference type="NCBIfam" id="TIGR01392">
    <property type="entry name" value="homoserO_Ac_trn"/>
    <property type="match status" value="1"/>
</dbReference>
<evidence type="ECO:0000313" key="6">
    <source>
        <dbReference type="EMBL" id="RRC96126.1"/>
    </source>
</evidence>
<name>A0A3P1SGJ9_9ACTO</name>
<evidence type="ECO:0000256" key="2">
    <source>
        <dbReference type="HAMAP-Rule" id="MF_00296"/>
    </source>
</evidence>
<dbReference type="Pfam" id="PF00561">
    <property type="entry name" value="Abhydrolase_1"/>
    <property type="match status" value="1"/>
</dbReference>
<feature type="compositionally biased region" description="Low complexity" evidence="4">
    <location>
        <begin position="16"/>
        <end position="31"/>
    </location>
</feature>
<dbReference type="RefSeq" id="WP_124867398.1">
    <property type="nucleotide sequence ID" value="NZ_RQZF01000001.1"/>
</dbReference>
<dbReference type="UniPathway" id="UPA00051">
    <property type="reaction ID" value="UER00074"/>
</dbReference>
<keyword evidence="2 6" id="KW-0012">Acyltransferase</keyword>
<dbReference type="SUPFAM" id="SSF53474">
    <property type="entry name" value="alpha/beta-Hydrolases"/>
    <property type="match status" value="1"/>
</dbReference>
<dbReference type="OrthoDB" id="9800754at2"/>
<keyword evidence="7" id="KW-1185">Reference proteome</keyword>
<evidence type="ECO:0000256" key="3">
    <source>
        <dbReference type="PIRSR" id="PIRSR000443-1"/>
    </source>
</evidence>
<feature type="binding site" evidence="2">
    <location>
        <position position="259"/>
    </location>
    <ligand>
        <name>substrate</name>
    </ligand>
</feature>
<dbReference type="EMBL" id="RQZF01000001">
    <property type="protein sequence ID" value="RRC96126.1"/>
    <property type="molecule type" value="Genomic_DNA"/>
</dbReference>
<dbReference type="EC" id="2.3.1.31" evidence="2"/>
<comment type="catalytic activity">
    <reaction evidence="2">
        <text>L-homoserine + acetyl-CoA = O-acetyl-L-homoserine + CoA</text>
        <dbReference type="Rhea" id="RHEA:13701"/>
        <dbReference type="ChEBI" id="CHEBI:57287"/>
        <dbReference type="ChEBI" id="CHEBI:57288"/>
        <dbReference type="ChEBI" id="CHEBI:57476"/>
        <dbReference type="ChEBI" id="CHEBI:57716"/>
        <dbReference type="EC" id="2.3.1.31"/>
    </reaction>
</comment>
<dbReference type="PANTHER" id="PTHR32268">
    <property type="entry name" value="HOMOSERINE O-ACETYLTRANSFERASE"/>
    <property type="match status" value="1"/>
</dbReference>
<organism evidence="6 7">
    <name type="scientific">Schaalia canis</name>
    <dbReference type="NCBI Taxonomy" id="100469"/>
    <lineage>
        <taxon>Bacteria</taxon>
        <taxon>Bacillati</taxon>
        <taxon>Actinomycetota</taxon>
        <taxon>Actinomycetes</taxon>
        <taxon>Actinomycetales</taxon>
        <taxon>Actinomycetaceae</taxon>
        <taxon>Schaalia</taxon>
    </lineage>
</organism>
<dbReference type="GO" id="GO:0004414">
    <property type="term" value="F:homoserine O-acetyltransferase activity"/>
    <property type="evidence" value="ECO:0007669"/>
    <property type="project" value="UniProtKB-UniRule"/>
</dbReference>
<comment type="caution">
    <text evidence="6">The sequence shown here is derived from an EMBL/GenBank/DDBJ whole genome shotgun (WGS) entry which is preliminary data.</text>
</comment>
<gene>
    <name evidence="2" type="primary">metXA</name>
    <name evidence="6" type="ORF">EII11_00140</name>
</gene>
<feature type="active site" description="Nucleophile" evidence="2 3">
    <location>
        <position position="189"/>
    </location>
</feature>
<comment type="subunit">
    <text evidence="2">Homodimer.</text>
</comment>
<protein>
    <recommendedName>
        <fullName evidence="2">Homoserine O-acetyltransferase</fullName>
        <shortName evidence="2">HAT</shortName>
        <ecNumber evidence="2">2.3.1.31</ecNumber>
    </recommendedName>
    <alternativeName>
        <fullName evidence="2">Homoserine transacetylase</fullName>
        <shortName evidence="2">HTA</shortName>
    </alternativeName>
</protein>
<evidence type="ECO:0000256" key="1">
    <source>
        <dbReference type="ARBA" id="ARBA00022679"/>
    </source>
</evidence>
<keyword evidence="1 2" id="KW-0808">Transferase</keyword>
<dbReference type="HAMAP" id="MF_00296">
    <property type="entry name" value="MetX_acyltransf"/>
    <property type="match status" value="1"/>
</dbReference>
<evidence type="ECO:0000313" key="7">
    <source>
        <dbReference type="Proteomes" id="UP000280444"/>
    </source>
</evidence>